<keyword evidence="3" id="KW-0479">Metal-binding</keyword>
<sequence>MALESVEIIRRRLEERPGEIEAARKKGLKVAGWQGYILPEEIIYALGFIPVRIGAGGDDRFFEIGSRYVSAKSCAVDSETAGIFADNKDFYIKNTDFLVFDATCLQTPRTAEILKYYFQKNVLLLGVPRNFQWPEAQKYFTRELEYFVEKLEELAGSRLEETKLRRAVSLYNNIRLLIRRIYDYRAERQHLISWNEVHEIINAGYFLDRKEYQALLEGVLQELEAVRGGEIDGKDADEARIFISGSVIPTEAHELINIIQKYGGTIVGDDLWSESIPSLGVHIEEESLEGLASAYLNRTYPDELPYLELNTQKRTVRLKALMQKFQAQGVIYHTLRHCDPYAVKAKEIKDVLVEEGIPLLEIQTEFTRWDYRALSTKVETFVEMIKDRA</sequence>
<comment type="cofactor">
    <cofactor evidence="1">
        <name>[4Fe-4S] cluster</name>
        <dbReference type="ChEBI" id="CHEBI:49883"/>
    </cofactor>
</comment>
<comment type="caution">
    <text evidence="4">The sequence shown here is derived from an EMBL/GenBank/DDBJ whole genome shotgun (WGS) entry which is preliminary data.</text>
</comment>
<protein>
    <submittedName>
        <fullName evidence="4">Benzoyl-CoA reductase subunit C</fullName>
        <ecNumber evidence="4">1.3.7.8</ecNumber>
        <ecNumber evidence="4">1.3.99.-</ecNumber>
    </submittedName>
</protein>
<evidence type="ECO:0000313" key="5">
    <source>
        <dbReference type="Proteomes" id="UP000191554"/>
    </source>
</evidence>
<reference evidence="4 5" key="1">
    <citation type="submission" date="2017-03" db="EMBL/GenBank/DDBJ databases">
        <title>Genome sequence of Clostridium hungatei DSM 14427.</title>
        <authorList>
            <person name="Poehlein A."/>
            <person name="Daniel R."/>
        </authorList>
    </citation>
    <scope>NUCLEOTIDE SEQUENCE [LARGE SCALE GENOMIC DNA]</scope>
    <source>
        <strain evidence="4 5">DSM 14427</strain>
    </source>
</reference>
<dbReference type="EMBL" id="MZGX01000006">
    <property type="protein sequence ID" value="OPX44987.1"/>
    <property type="molecule type" value="Genomic_DNA"/>
</dbReference>
<dbReference type="Pfam" id="PF06050">
    <property type="entry name" value="HGD-D"/>
    <property type="match status" value="1"/>
</dbReference>
<proteinExistence type="inferred from homology"/>
<dbReference type="GO" id="GO:0051536">
    <property type="term" value="F:iron-sulfur cluster binding"/>
    <property type="evidence" value="ECO:0007669"/>
    <property type="project" value="UniProtKB-KW"/>
</dbReference>
<evidence type="ECO:0000256" key="3">
    <source>
        <dbReference type="ARBA" id="ARBA00023014"/>
    </source>
</evidence>
<gene>
    <name evidence="4" type="primary">bcrC_6</name>
    <name evidence="4" type="ORF">CLHUN_12190</name>
</gene>
<keyword evidence="5" id="KW-1185">Reference proteome</keyword>
<dbReference type="EC" id="1.3.7.8" evidence="4"/>
<dbReference type="RefSeq" id="WP_080063671.1">
    <property type="nucleotide sequence ID" value="NZ_MZGX01000006.1"/>
</dbReference>
<dbReference type="AlphaFoldDB" id="A0A1V4SP21"/>
<evidence type="ECO:0000313" key="4">
    <source>
        <dbReference type="EMBL" id="OPX44987.1"/>
    </source>
</evidence>
<keyword evidence="3" id="KW-0411">Iron-sulfur</keyword>
<dbReference type="STRING" id="48256.CLHUN_12190"/>
<name>A0A1V4SP21_RUMHU</name>
<dbReference type="GO" id="GO:0016836">
    <property type="term" value="F:hydro-lyase activity"/>
    <property type="evidence" value="ECO:0007669"/>
    <property type="project" value="UniProtKB-ARBA"/>
</dbReference>
<dbReference type="OrthoDB" id="355459at2"/>
<dbReference type="GO" id="GO:0018522">
    <property type="term" value="F:benzoyl-CoA reductase activity"/>
    <property type="evidence" value="ECO:0007669"/>
    <property type="project" value="UniProtKB-EC"/>
</dbReference>
<dbReference type="Gene3D" id="3.40.50.11900">
    <property type="match status" value="1"/>
</dbReference>
<dbReference type="Gene3D" id="3.40.50.11890">
    <property type="match status" value="1"/>
</dbReference>
<dbReference type="Proteomes" id="UP000191554">
    <property type="component" value="Unassembled WGS sequence"/>
</dbReference>
<keyword evidence="3" id="KW-0408">Iron</keyword>
<dbReference type="Gene3D" id="1.20.1270.370">
    <property type="match status" value="1"/>
</dbReference>
<comment type="similarity">
    <text evidence="2">Belongs to the FldB/FldC dehydratase alpha/beta subunit family.</text>
</comment>
<keyword evidence="4" id="KW-0560">Oxidoreductase</keyword>
<organism evidence="4 5">
    <name type="scientific">Ruminiclostridium hungatei</name>
    <name type="common">Clostridium hungatei</name>
    <dbReference type="NCBI Taxonomy" id="48256"/>
    <lineage>
        <taxon>Bacteria</taxon>
        <taxon>Bacillati</taxon>
        <taxon>Bacillota</taxon>
        <taxon>Clostridia</taxon>
        <taxon>Eubacteriales</taxon>
        <taxon>Oscillospiraceae</taxon>
        <taxon>Ruminiclostridium</taxon>
    </lineage>
</organism>
<dbReference type="InterPro" id="IPR010327">
    <property type="entry name" value="FldB/FldC_alpha/beta"/>
</dbReference>
<dbReference type="EC" id="1.3.99.-" evidence="4"/>
<evidence type="ECO:0000256" key="1">
    <source>
        <dbReference type="ARBA" id="ARBA00001966"/>
    </source>
</evidence>
<accession>A0A1V4SP21</accession>
<evidence type="ECO:0000256" key="2">
    <source>
        <dbReference type="ARBA" id="ARBA00005806"/>
    </source>
</evidence>
<dbReference type="PANTHER" id="PTHR30548">
    <property type="entry name" value="2-HYDROXYGLUTARYL-COA DEHYDRATASE, D-COMPONENT-RELATED"/>
    <property type="match status" value="1"/>
</dbReference>
<dbReference type="PANTHER" id="PTHR30548:SF1">
    <property type="entry name" value="DEHYDRATASE SUBUNIT MJ0007-RELATED"/>
    <property type="match status" value="1"/>
</dbReference>